<dbReference type="InterPro" id="IPR045076">
    <property type="entry name" value="MutS"/>
</dbReference>
<dbReference type="NCBIfam" id="NF003810">
    <property type="entry name" value="PRK05399.1"/>
    <property type="match status" value="1"/>
</dbReference>
<dbReference type="GO" id="GO:0005829">
    <property type="term" value="C:cytosol"/>
    <property type="evidence" value="ECO:0007669"/>
    <property type="project" value="TreeGrafter"/>
</dbReference>
<dbReference type="HAMAP" id="MF_00096">
    <property type="entry name" value="MutS"/>
    <property type="match status" value="1"/>
</dbReference>
<protein>
    <recommendedName>
        <fullName evidence="7">DNA mismatch repair proteins mutS family domain-containing protein</fullName>
    </recommendedName>
</protein>
<dbReference type="Pfam" id="PF05190">
    <property type="entry name" value="MutS_IV"/>
    <property type="match status" value="1"/>
</dbReference>
<keyword evidence="4" id="KW-0067">ATP-binding</keyword>
<dbReference type="Gene3D" id="3.40.1170.10">
    <property type="entry name" value="DNA repair protein MutS, domain I"/>
    <property type="match status" value="1"/>
</dbReference>
<dbReference type="InterPro" id="IPR036187">
    <property type="entry name" value="DNA_mismatch_repair_MutS_sf"/>
</dbReference>
<dbReference type="SUPFAM" id="SSF55271">
    <property type="entry name" value="DNA repair protein MutS, domain I"/>
    <property type="match status" value="1"/>
</dbReference>
<organism evidence="8">
    <name type="scientific">marine metagenome</name>
    <dbReference type="NCBI Taxonomy" id="408172"/>
    <lineage>
        <taxon>unclassified sequences</taxon>
        <taxon>metagenomes</taxon>
        <taxon>ecological metagenomes</taxon>
    </lineage>
</organism>
<dbReference type="FunFam" id="3.40.50.300:FF:000870">
    <property type="entry name" value="MutS protein homolog 4"/>
    <property type="match status" value="1"/>
</dbReference>
<sequence>MSVPQVETPMMRQFNAIKREHPDKLLFYRMGDFYEMFGDDAIVGAKVLQIALTSRDKKKNKSVPMCGVPYKAYEQYLNKLTAAGYKVAICEQMEDPAKAEGLVARDVVRVVTPGTTVSPQLIDPDRNHYLLAINVVLSAQCLGIAFADLSTGEFEVAEFHLNESHRFYDFLAQLTPQEILLTQSRSEAESRFLEELVQRMTQLLEKENTVEVDSAASSQLEAGLPSGQVFPSAGRFNFIDPYHFDPEATQRNLKKHFETLNLSGFGVDDLQHGISAAGALLRYLEETQKCDLSHLTALKRHAFEKTMLLDEATVANLELFESQSGVRKHTLFHILNHTQTAMGARLFRQWLRQPLLDVEEINERFECIEEFRSNFMLCEEFRASLSGIQDLPRIIGRITFPVAGVNDLVALRESLEPVQKLPDYLAELQSPLLKKIAENFDPLDDLLDLLHQRLQEVPSIRLREGGFMAAGVSEELDELREISRNSKQFLNEMLLRERERTGISSLKINFNKVFGYYLEVSNVHKSSVPEHYIRKQTLVNAERYITADLKEFEEKILIAEEKIGELEYELFQQLRSEISSHTRRVQLSALDIAVADALAGLAFAAEHNHYVRPSLHPLEAPRKLFLKDSRHPVIEQIDLGEVFVPNDLDMAETNCRIMLITGPNMAGKSTYMRQVALNVLMAQCGSFVPASSSELSVVDRIYTRVGASDNLTLGQSTFMLEMNEAAAILNNATEKSLIILDEIGRGTSTFDGISIAWAIVENLQKLGALTLCATHYHELTALAQELDSVENFSVRVEEEGEKIVFLRKIVSGEADKSYGVQVARLAGLPRSVVKRALEVMEQLEETSMVRHLPVQIDEVKEKQEIFAEVSEKSGITWNDSGNVGPQLSLFPEESLYLDELRKLNLNDMTPLQALNYLHELTDRLRH</sequence>
<gene>
    <name evidence="8" type="ORF">METZ01_LOCUS4014</name>
</gene>
<dbReference type="SUPFAM" id="SSF53150">
    <property type="entry name" value="DNA repair protein MutS, domain II"/>
    <property type="match status" value="1"/>
</dbReference>
<dbReference type="InterPro" id="IPR036678">
    <property type="entry name" value="MutS_con_dom_sf"/>
</dbReference>
<dbReference type="InterPro" id="IPR007860">
    <property type="entry name" value="DNA_mmatch_repair_MutS_con_dom"/>
</dbReference>
<feature type="domain" description="DNA mismatch repair proteins mutS family" evidence="7">
    <location>
        <begin position="736"/>
        <end position="752"/>
    </location>
</feature>
<name>A0A381N971_9ZZZZ</name>
<dbReference type="GO" id="GO:0140664">
    <property type="term" value="F:ATP-dependent DNA damage sensor activity"/>
    <property type="evidence" value="ECO:0007669"/>
    <property type="project" value="InterPro"/>
</dbReference>
<evidence type="ECO:0000256" key="6">
    <source>
        <dbReference type="ARBA" id="ARBA00023204"/>
    </source>
</evidence>
<dbReference type="InterPro" id="IPR005748">
    <property type="entry name" value="DNA_mismatch_repair_MutS"/>
</dbReference>
<dbReference type="InterPro" id="IPR007696">
    <property type="entry name" value="DNA_mismatch_repair_MutS_core"/>
</dbReference>
<keyword evidence="3" id="KW-0227">DNA damage</keyword>
<dbReference type="PIRSF" id="PIRSF037677">
    <property type="entry name" value="DNA_mis_repair_Msh6"/>
    <property type="match status" value="1"/>
</dbReference>
<dbReference type="InterPro" id="IPR000432">
    <property type="entry name" value="DNA_mismatch_repair_MutS_C"/>
</dbReference>
<dbReference type="InterPro" id="IPR016151">
    <property type="entry name" value="DNA_mismatch_repair_MutS_N"/>
</dbReference>
<dbReference type="Pfam" id="PF05192">
    <property type="entry name" value="MutS_III"/>
    <property type="match status" value="1"/>
</dbReference>
<evidence type="ECO:0000256" key="1">
    <source>
        <dbReference type="ARBA" id="ARBA00006271"/>
    </source>
</evidence>
<dbReference type="InterPro" id="IPR027417">
    <property type="entry name" value="P-loop_NTPase"/>
</dbReference>
<dbReference type="Gene3D" id="3.40.50.300">
    <property type="entry name" value="P-loop containing nucleotide triphosphate hydrolases"/>
    <property type="match status" value="1"/>
</dbReference>
<dbReference type="InterPro" id="IPR017261">
    <property type="entry name" value="DNA_mismatch_repair_MutS/MSH"/>
</dbReference>
<keyword evidence="5" id="KW-0238">DNA-binding</keyword>
<evidence type="ECO:0000313" key="8">
    <source>
        <dbReference type="EMBL" id="SUZ51160.1"/>
    </source>
</evidence>
<dbReference type="Gene3D" id="3.30.420.110">
    <property type="entry name" value="MutS, connector domain"/>
    <property type="match status" value="1"/>
</dbReference>
<evidence type="ECO:0000256" key="3">
    <source>
        <dbReference type="ARBA" id="ARBA00022763"/>
    </source>
</evidence>
<dbReference type="SMART" id="SM00533">
    <property type="entry name" value="MUTSd"/>
    <property type="match status" value="1"/>
</dbReference>
<dbReference type="FunFam" id="3.40.1170.10:FF:000001">
    <property type="entry name" value="DNA mismatch repair protein MutS"/>
    <property type="match status" value="1"/>
</dbReference>
<evidence type="ECO:0000256" key="2">
    <source>
        <dbReference type="ARBA" id="ARBA00022741"/>
    </source>
</evidence>
<proteinExistence type="inferred from homology"/>
<dbReference type="InterPro" id="IPR007861">
    <property type="entry name" value="DNA_mismatch_repair_MutS_clamp"/>
</dbReference>
<dbReference type="SUPFAM" id="SSF52540">
    <property type="entry name" value="P-loop containing nucleoside triphosphate hydrolases"/>
    <property type="match status" value="1"/>
</dbReference>
<dbReference type="GO" id="GO:0030983">
    <property type="term" value="F:mismatched DNA binding"/>
    <property type="evidence" value="ECO:0007669"/>
    <property type="project" value="InterPro"/>
</dbReference>
<evidence type="ECO:0000256" key="5">
    <source>
        <dbReference type="ARBA" id="ARBA00023125"/>
    </source>
</evidence>
<dbReference type="PANTHER" id="PTHR11361:SF34">
    <property type="entry name" value="DNA MISMATCH REPAIR PROTEIN MSH1, MITOCHONDRIAL"/>
    <property type="match status" value="1"/>
</dbReference>
<dbReference type="Pfam" id="PF01624">
    <property type="entry name" value="MutS_I"/>
    <property type="match status" value="1"/>
</dbReference>
<dbReference type="SUPFAM" id="SSF48334">
    <property type="entry name" value="DNA repair protein MutS, domain III"/>
    <property type="match status" value="1"/>
</dbReference>
<keyword evidence="6" id="KW-0234">DNA repair</keyword>
<dbReference type="SMART" id="SM00534">
    <property type="entry name" value="MUTSac"/>
    <property type="match status" value="1"/>
</dbReference>
<dbReference type="NCBIfam" id="TIGR01070">
    <property type="entry name" value="mutS1"/>
    <property type="match status" value="1"/>
</dbReference>
<dbReference type="Pfam" id="PF00488">
    <property type="entry name" value="MutS_V"/>
    <property type="match status" value="1"/>
</dbReference>
<reference evidence="8" key="1">
    <citation type="submission" date="2018-05" db="EMBL/GenBank/DDBJ databases">
        <authorList>
            <person name="Lanie J.A."/>
            <person name="Ng W.-L."/>
            <person name="Kazmierczak K.M."/>
            <person name="Andrzejewski T.M."/>
            <person name="Davidsen T.M."/>
            <person name="Wayne K.J."/>
            <person name="Tettelin H."/>
            <person name="Glass J.I."/>
            <person name="Rusch D."/>
            <person name="Podicherti R."/>
            <person name="Tsui H.-C.T."/>
            <person name="Winkler M.E."/>
        </authorList>
    </citation>
    <scope>NUCLEOTIDE SEQUENCE</scope>
</reference>
<dbReference type="CDD" id="cd03284">
    <property type="entry name" value="ABC_MutS1"/>
    <property type="match status" value="1"/>
</dbReference>
<dbReference type="InterPro" id="IPR007695">
    <property type="entry name" value="DNA_mismatch_repair_MutS-lik_N"/>
</dbReference>
<dbReference type="AlphaFoldDB" id="A0A381N971"/>
<dbReference type="EMBL" id="UINC01000209">
    <property type="protein sequence ID" value="SUZ51160.1"/>
    <property type="molecule type" value="Genomic_DNA"/>
</dbReference>
<evidence type="ECO:0000259" key="7">
    <source>
        <dbReference type="PROSITE" id="PS00486"/>
    </source>
</evidence>
<comment type="similarity">
    <text evidence="1">Belongs to the DNA mismatch repair MutS family.</text>
</comment>
<evidence type="ECO:0000256" key="4">
    <source>
        <dbReference type="ARBA" id="ARBA00022840"/>
    </source>
</evidence>
<dbReference type="PROSITE" id="PS00486">
    <property type="entry name" value="DNA_MISMATCH_REPAIR_2"/>
    <property type="match status" value="1"/>
</dbReference>
<dbReference type="Gene3D" id="1.10.1420.10">
    <property type="match status" value="2"/>
</dbReference>
<accession>A0A381N971</accession>
<dbReference type="PANTHER" id="PTHR11361">
    <property type="entry name" value="DNA MISMATCH REPAIR PROTEIN MUTS FAMILY MEMBER"/>
    <property type="match status" value="1"/>
</dbReference>
<dbReference type="GO" id="GO:0005524">
    <property type="term" value="F:ATP binding"/>
    <property type="evidence" value="ECO:0007669"/>
    <property type="project" value="UniProtKB-KW"/>
</dbReference>
<keyword evidence="2" id="KW-0547">Nucleotide-binding</keyword>
<dbReference type="GO" id="GO:0006298">
    <property type="term" value="P:mismatch repair"/>
    <property type="evidence" value="ECO:0007669"/>
    <property type="project" value="InterPro"/>
</dbReference>
<dbReference type="Pfam" id="PF05188">
    <property type="entry name" value="MutS_II"/>
    <property type="match status" value="1"/>
</dbReference>